<feature type="non-terminal residue" evidence="2">
    <location>
        <position position="1"/>
    </location>
</feature>
<accession>A0A382BCF1</accession>
<dbReference type="PANTHER" id="PTHR21039:SF0">
    <property type="entry name" value="HISTIDINOL-PHOSPHATASE"/>
    <property type="match status" value="1"/>
</dbReference>
<protein>
    <submittedName>
        <fullName evidence="2">Uncharacterized protein</fullName>
    </submittedName>
</protein>
<organism evidence="2">
    <name type="scientific">marine metagenome</name>
    <dbReference type="NCBI Taxonomy" id="408172"/>
    <lineage>
        <taxon>unclassified sequences</taxon>
        <taxon>metagenomes</taxon>
        <taxon>ecological metagenomes</taxon>
    </lineage>
</organism>
<dbReference type="GO" id="GO:0004401">
    <property type="term" value="F:histidinol-phosphatase activity"/>
    <property type="evidence" value="ECO:0007669"/>
    <property type="project" value="InterPro"/>
</dbReference>
<name>A0A382BCF1_9ZZZZ</name>
<dbReference type="PANTHER" id="PTHR21039">
    <property type="entry name" value="HISTIDINOL PHOSPHATASE-RELATED"/>
    <property type="match status" value="1"/>
</dbReference>
<proteinExistence type="predicted"/>
<dbReference type="GO" id="GO:0000105">
    <property type="term" value="P:L-histidine biosynthetic process"/>
    <property type="evidence" value="ECO:0007669"/>
    <property type="project" value="InterPro"/>
</dbReference>
<evidence type="ECO:0000313" key="2">
    <source>
        <dbReference type="EMBL" id="SVB11309.1"/>
    </source>
</evidence>
<dbReference type="InterPro" id="IPR010140">
    <property type="entry name" value="Histidinol_P_phosphatase_HisJ"/>
</dbReference>
<dbReference type="EMBL" id="UINC01029118">
    <property type="protein sequence ID" value="SVB11309.1"/>
    <property type="molecule type" value="Genomic_DNA"/>
</dbReference>
<evidence type="ECO:0000256" key="1">
    <source>
        <dbReference type="ARBA" id="ARBA00022801"/>
    </source>
</evidence>
<dbReference type="Gene3D" id="3.20.20.140">
    <property type="entry name" value="Metal-dependent hydrolases"/>
    <property type="match status" value="1"/>
</dbReference>
<dbReference type="GO" id="GO:0005737">
    <property type="term" value="C:cytoplasm"/>
    <property type="evidence" value="ECO:0007669"/>
    <property type="project" value="TreeGrafter"/>
</dbReference>
<gene>
    <name evidence="2" type="ORF">METZ01_LOCUS164163</name>
</gene>
<dbReference type="SUPFAM" id="SSF89550">
    <property type="entry name" value="PHP domain-like"/>
    <property type="match status" value="1"/>
</dbReference>
<keyword evidence="1" id="KW-0378">Hydrolase</keyword>
<reference evidence="2" key="1">
    <citation type="submission" date="2018-05" db="EMBL/GenBank/DDBJ databases">
        <authorList>
            <person name="Lanie J.A."/>
            <person name="Ng W.-L."/>
            <person name="Kazmierczak K.M."/>
            <person name="Andrzejewski T.M."/>
            <person name="Davidsen T.M."/>
            <person name="Wayne K.J."/>
            <person name="Tettelin H."/>
            <person name="Glass J.I."/>
            <person name="Rusch D."/>
            <person name="Podicherti R."/>
            <person name="Tsui H.-C.T."/>
            <person name="Winkler M.E."/>
        </authorList>
    </citation>
    <scope>NUCLEOTIDE SEQUENCE</scope>
</reference>
<dbReference type="AlphaFoldDB" id="A0A382BCF1"/>
<dbReference type="InterPro" id="IPR016195">
    <property type="entry name" value="Pol/histidinol_Pase-like"/>
</dbReference>
<sequence length="251" mass="27771">ADQAGALVYGVSDHAPMPDGRHHSVRMDMSELDGYQQAVRDAQAKFPKLHVMLALECEDFPEYRGFYQEEILGRRQFDYLVGAAHYTPFGGTWMNSYEGLDRPDRLRAYSDHLCTMMESGLYAFIAHPDIFGCSNEFWTEDLTACSQDILAAAESSAVPLEVNGSGFRKPAARTSSGSRPQYPWLPFWELAGDYDISVVCNSDAHRPEDALANLDDALAVAHQFNLSLADLSRLGVSYGVKIGPDGPVETH</sequence>